<proteinExistence type="predicted"/>
<accession>A0A369B366</accession>
<keyword evidence="1" id="KW-0812">Transmembrane</keyword>
<feature type="transmembrane region" description="Helical" evidence="1">
    <location>
        <begin position="65"/>
        <end position="84"/>
    </location>
</feature>
<feature type="transmembrane region" description="Helical" evidence="1">
    <location>
        <begin position="6"/>
        <end position="27"/>
    </location>
</feature>
<gene>
    <name evidence="2" type="ORF">CBF32_01375</name>
</gene>
<sequence>MDVLQWVFIIGIAITIISFILVLYYLFQILYVGKNIRKQNNNGKRKRKSLLAKLKVKRKKHIQKLLVFLILGILAGAGSAYVTYYQSTNLSKEDTSNLTDGYYYLRDLKNELEDMKAGKMDADKSKQTINYVVTSLAGYSVKKASTLNTVEGQRVLNRYYQSMSELGINISKNSGNLIEDQKVLNDSLTDIEKVQTFQKKAMDFFKVDVSVLEKQK</sequence>
<evidence type="ECO:0000256" key="1">
    <source>
        <dbReference type="SAM" id="Phobius"/>
    </source>
</evidence>
<keyword evidence="1" id="KW-0472">Membrane</keyword>
<dbReference type="GeneID" id="63145437"/>
<comment type="caution">
    <text evidence="2">The sequence shown here is derived from an EMBL/GenBank/DDBJ whole genome shotgun (WGS) entry which is preliminary data.</text>
</comment>
<name>A0A369B366_9ENTE</name>
<dbReference type="EMBL" id="NGJX01000001">
    <property type="protein sequence ID" value="RSU05675.1"/>
    <property type="molecule type" value="Genomic_DNA"/>
</dbReference>
<reference evidence="2 3" key="1">
    <citation type="submission" date="2017-05" db="EMBL/GenBank/DDBJ databases">
        <title>Vagococcus spp. assemblies.</title>
        <authorList>
            <person name="Gulvik C.A."/>
        </authorList>
    </citation>
    <scope>NUCLEOTIDE SEQUENCE [LARGE SCALE GENOMIC DNA]</scope>
    <source>
        <strain evidence="2 3">NCFB 2497</strain>
    </source>
</reference>
<protein>
    <submittedName>
        <fullName evidence="2">Uncharacterized protein</fullName>
    </submittedName>
</protein>
<dbReference type="OrthoDB" id="2192164at2"/>
<dbReference type="AlphaFoldDB" id="A0A369B366"/>
<keyword evidence="1" id="KW-1133">Transmembrane helix</keyword>
<organism evidence="2 3">
    <name type="scientific">Vagococcus fluvialis</name>
    <dbReference type="NCBI Taxonomy" id="2738"/>
    <lineage>
        <taxon>Bacteria</taxon>
        <taxon>Bacillati</taxon>
        <taxon>Bacillota</taxon>
        <taxon>Bacilli</taxon>
        <taxon>Lactobacillales</taxon>
        <taxon>Enterococcaceae</taxon>
        <taxon>Vagococcus</taxon>
    </lineage>
</organism>
<dbReference type="RefSeq" id="WP_114288727.1">
    <property type="nucleotide sequence ID" value="NZ_JBMAKV010000012.1"/>
</dbReference>
<evidence type="ECO:0000313" key="2">
    <source>
        <dbReference type="EMBL" id="RSU05675.1"/>
    </source>
</evidence>
<keyword evidence="3" id="KW-1185">Reference proteome</keyword>
<dbReference type="Proteomes" id="UP000288197">
    <property type="component" value="Unassembled WGS sequence"/>
</dbReference>
<evidence type="ECO:0000313" key="3">
    <source>
        <dbReference type="Proteomes" id="UP000288197"/>
    </source>
</evidence>